<dbReference type="UniPathway" id="UPA00138"/>
<dbReference type="GO" id="GO:0005524">
    <property type="term" value="F:ATP binding"/>
    <property type="evidence" value="ECO:0007669"/>
    <property type="project" value="UniProtKB-KW"/>
</dbReference>
<dbReference type="PANTHER" id="PTHR43030">
    <property type="entry name" value="PHOSPHOENOLPYRUVATE SYNTHASE"/>
    <property type="match status" value="1"/>
</dbReference>
<keyword evidence="9" id="KW-0547">Nucleotide-binding</keyword>
<dbReference type="Gene3D" id="3.50.30.10">
    <property type="entry name" value="Phosphohistidine domain"/>
    <property type="match status" value="1"/>
</dbReference>
<keyword evidence="10" id="KW-0418">Kinase</keyword>
<dbReference type="GO" id="GO:0006094">
    <property type="term" value="P:gluconeogenesis"/>
    <property type="evidence" value="ECO:0007669"/>
    <property type="project" value="UniProtKB-UniPathway"/>
</dbReference>
<dbReference type="InterPro" id="IPR002192">
    <property type="entry name" value="PPDK_AMP/ATP-bd"/>
</dbReference>
<evidence type="ECO:0000256" key="10">
    <source>
        <dbReference type="ARBA" id="ARBA00022777"/>
    </source>
</evidence>
<dbReference type="InterPro" id="IPR013815">
    <property type="entry name" value="ATP_grasp_subdomain_1"/>
</dbReference>
<comment type="function">
    <text evidence="2">Catalyzes the phosphorylation of pyruvate to phosphoenolpyruvate.</text>
</comment>
<evidence type="ECO:0000313" key="17">
    <source>
        <dbReference type="EMBL" id="HCO22442.1"/>
    </source>
</evidence>
<comment type="caution">
    <text evidence="17">The sequence shown here is derived from an EMBL/GenBank/DDBJ whole genome shotgun (WGS) entry which is preliminary data.</text>
</comment>
<evidence type="ECO:0000256" key="8">
    <source>
        <dbReference type="ARBA" id="ARBA00022723"/>
    </source>
</evidence>
<dbReference type="AlphaFoldDB" id="A0A3D3R2Y2"/>
<protein>
    <recommendedName>
        <fullName evidence="6">Phosphoenolpyruvate synthase</fullName>
        <ecNumber evidence="5">2.7.9.2</ecNumber>
    </recommendedName>
    <alternativeName>
        <fullName evidence="13">Pyruvate, water dikinase</fullName>
    </alternativeName>
</protein>
<keyword evidence="12" id="KW-0460">Magnesium</keyword>
<dbReference type="PANTHER" id="PTHR43030:SF1">
    <property type="entry name" value="PHOSPHOENOLPYRUVATE SYNTHASE"/>
    <property type="match status" value="1"/>
</dbReference>
<dbReference type="Gene3D" id="3.30.1490.20">
    <property type="entry name" value="ATP-grasp fold, A domain"/>
    <property type="match status" value="1"/>
</dbReference>
<keyword evidence="8" id="KW-0479">Metal-binding</keyword>
<evidence type="ECO:0000256" key="11">
    <source>
        <dbReference type="ARBA" id="ARBA00022840"/>
    </source>
</evidence>
<feature type="domain" description="PEP-utilising enzyme mobile" evidence="15">
    <location>
        <begin position="604"/>
        <end position="671"/>
    </location>
</feature>
<dbReference type="Gene3D" id="3.30.470.20">
    <property type="entry name" value="ATP-grasp fold, B domain"/>
    <property type="match status" value="1"/>
</dbReference>
<comment type="similarity">
    <text evidence="4">Belongs to the PEP-utilizing enzyme family.</text>
</comment>
<comment type="cofactor">
    <cofactor evidence="1">
        <name>Mg(2+)</name>
        <dbReference type="ChEBI" id="CHEBI:18420"/>
    </cofactor>
</comment>
<reference evidence="17 18" key="1">
    <citation type="journal article" date="2018" name="Nat. Biotechnol.">
        <title>A standardized bacterial taxonomy based on genome phylogeny substantially revises the tree of life.</title>
        <authorList>
            <person name="Parks D.H."/>
            <person name="Chuvochina M."/>
            <person name="Waite D.W."/>
            <person name="Rinke C."/>
            <person name="Skarshewski A."/>
            <person name="Chaumeil P.A."/>
            <person name="Hugenholtz P."/>
        </authorList>
    </citation>
    <scope>NUCLEOTIDE SEQUENCE [LARGE SCALE GENOMIC DNA]</scope>
    <source>
        <strain evidence="17">UBA9375</strain>
    </source>
</reference>
<dbReference type="EC" id="2.7.9.2" evidence="5"/>
<comment type="catalytic activity">
    <reaction evidence="14">
        <text>pyruvate + ATP + H2O = phosphoenolpyruvate + AMP + phosphate + 2 H(+)</text>
        <dbReference type="Rhea" id="RHEA:11364"/>
        <dbReference type="ChEBI" id="CHEBI:15361"/>
        <dbReference type="ChEBI" id="CHEBI:15377"/>
        <dbReference type="ChEBI" id="CHEBI:15378"/>
        <dbReference type="ChEBI" id="CHEBI:30616"/>
        <dbReference type="ChEBI" id="CHEBI:43474"/>
        <dbReference type="ChEBI" id="CHEBI:58702"/>
        <dbReference type="ChEBI" id="CHEBI:456215"/>
        <dbReference type="EC" id="2.7.9.2"/>
    </reaction>
</comment>
<name>A0A3D3R2Y2_9PLAN</name>
<evidence type="ECO:0000259" key="15">
    <source>
        <dbReference type="Pfam" id="PF00391"/>
    </source>
</evidence>
<evidence type="ECO:0000256" key="3">
    <source>
        <dbReference type="ARBA" id="ARBA00004742"/>
    </source>
</evidence>
<evidence type="ECO:0000313" key="18">
    <source>
        <dbReference type="Proteomes" id="UP000263642"/>
    </source>
</evidence>
<evidence type="ECO:0000256" key="9">
    <source>
        <dbReference type="ARBA" id="ARBA00022741"/>
    </source>
</evidence>
<dbReference type="GO" id="GO:0046872">
    <property type="term" value="F:metal ion binding"/>
    <property type="evidence" value="ECO:0007669"/>
    <property type="project" value="UniProtKB-KW"/>
</dbReference>
<dbReference type="InterPro" id="IPR006319">
    <property type="entry name" value="PEP_synth"/>
</dbReference>
<dbReference type="Pfam" id="PF00391">
    <property type="entry name" value="PEP-utilizers"/>
    <property type="match status" value="1"/>
</dbReference>
<evidence type="ECO:0000256" key="4">
    <source>
        <dbReference type="ARBA" id="ARBA00007837"/>
    </source>
</evidence>
<evidence type="ECO:0000259" key="16">
    <source>
        <dbReference type="Pfam" id="PF01326"/>
    </source>
</evidence>
<dbReference type="SUPFAM" id="SSF56059">
    <property type="entry name" value="Glutathione synthetase ATP-binding domain-like"/>
    <property type="match status" value="1"/>
</dbReference>
<dbReference type="InterPro" id="IPR008279">
    <property type="entry name" value="PEP-util_enz_mobile_dom"/>
</dbReference>
<feature type="domain" description="Pyruvate phosphate dikinase AMP/ATP-binding" evidence="16">
    <location>
        <begin position="18"/>
        <end position="320"/>
    </location>
</feature>
<evidence type="ECO:0000256" key="13">
    <source>
        <dbReference type="ARBA" id="ARBA00033470"/>
    </source>
</evidence>
<dbReference type="Pfam" id="PF01326">
    <property type="entry name" value="PPDK_N"/>
    <property type="match status" value="1"/>
</dbReference>
<dbReference type="EMBL" id="DQAY01000032">
    <property type="protein sequence ID" value="HCO22442.1"/>
    <property type="molecule type" value="Genomic_DNA"/>
</dbReference>
<evidence type="ECO:0000256" key="7">
    <source>
        <dbReference type="ARBA" id="ARBA00022679"/>
    </source>
</evidence>
<evidence type="ECO:0000256" key="5">
    <source>
        <dbReference type="ARBA" id="ARBA00011996"/>
    </source>
</evidence>
<proteinExistence type="inferred from homology"/>
<evidence type="ECO:0000256" key="12">
    <source>
        <dbReference type="ARBA" id="ARBA00022842"/>
    </source>
</evidence>
<sequence length="683" mass="75931">MDRLIYQLSELDSSLVAEAGGKGASLGELMRARAPVPPGFVVTSAAFRHYFSATELQRPMLEIMQASKSNEIDYSQAHQRIRSCVEAVEVPVEICEAVLIAAEKLAAPRVSVRSSATCEDSATSAWAGQLETFLDVTPEEIIDKIRNCWLSLFSESALSYGGCHGFSTGEISVAVVVQQMVQSEISGIGFSVHPVTQEPEIQLIEACLGLGEAIVSGRITPDQFVVERGSRQILESITGDQKEALWIAEGNSKPVWQELDGRGRQPKITQEQVSEYSALLNQLHEHYGHPIDTEWAIQDGGFQVLQARPITTLAPEYNKRLFDDSQGWQFCVRRPFFLLAASLLPYWMDAKHADNTLGAHLNEALLIQDETGMMNMFYPQISSEAFLERISDLFQNDREQLLRILRYGLGIYAQAPPVIEQGLSGFENLAELEDLFADIAQHTTVFPAWVLIYIEACQIDDLEVRSLAEQIRSHSLYPVIERKILQPLASQTAEQLGFAEPDCACELILWSELKSGTVTRELLESRYEAIREGKRFIFQVIDDEETFHLVSQTGYLLTRLAKQRNLQVRTNENELTGQVAWPGIFQGRARVVLSLDALGLTVSPDEVLVSIQSNPALMPLLQQCGAIVTDDGGIACHAAILARELKKPTLIGTREATIKIQTGDLIEIDTYAQVVRILEKKQS</sequence>
<keyword evidence="11" id="KW-0067">ATP-binding</keyword>
<dbReference type="SUPFAM" id="SSF52009">
    <property type="entry name" value="Phosphohistidine domain"/>
    <property type="match status" value="1"/>
</dbReference>
<organism evidence="17 18">
    <name type="scientific">Gimesia maris</name>
    <dbReference type="NCBI Taxonomy" id="122"/>
    <lineage>
        <taxon>Bacteria</taxon>
        <taxon>Pseudomonadati</taxon>
        <taxon>Planctomycetota</taxon>
        <taxon>Planctomycetia</taxon>
        <taxon>Planctomycetales</taxon>
        <taxon>Planctomycetaceae</taxon>
        <taxon>Gimesia</taxon>
    </lineage>
</organism>
<gene>
    <name evidence="17" type="ORF">DIT97_05030</name>
</gene>
<evidence type="ECO:0000256" key="1">
    <source>
        <dbReference type="ARBA" id="ARBA00001946"/>
    </source>
</evidence>
<dbReference type="GO" id="GO:0008986">
    <property type="term" value="F:pyruvate, water dikinase activity"/>
    <property type="evidence" value="ECO:0007669"/>
    <property type="project" value="UniProtKB-EC"/>
</dbReference>
<comment type="pathway">
    <text evidence="3">Carbohydrate biosynthesis; gluconeogenesis.</text>
</comment>
<accession>A0A3D3R2Y2</accession>
<dbReference type="InterPro" id="IPR036637">
    <property type="entry name" value="Phosphohistidine_dom_sf"/>
</dbReference>
<keyword evidence="7" id="KW-0808">Transferase</keyword>
<evidence type="ECO:0000256" key="2">
    <source>
        <dbReference type="ARBA" id="ARBA00002988"/>
    </source>
</evidence>
<evidence type="ECO:0000256" key="14">
    <source>
        <dbReference type="ARBA" id="ARBA00047700"/>
    </source>
</evidence>
<evidence type="ECO:0000256" key="6">
    <source>
        <dbReference type="ARBA" id="ARBA00021623"/>
    </source>
</evidence>
<dbReference type="Proteomes" id="UP000263642">
    <property type="component" value="Unassembled WGS sequence"/>
</dbReference>